<gene>
    <name evidence="2" type="ORF">COW81_02020</name>
</gene>
<name>A0A2H0DZW1_9BACT</name>
<dbReference type="GO" id="GO:0008757">
    <property type="term" value="F:S-adenosylmethionine-dependent methyltransferase activity"/>
    <property type="evidence" value="ECO:0007669"/>
    <property type="project" value="InterPro"/>
</dbReference>
<dbReference type="Proteomes" id="UP000231143">
    <property type="component" value="Unassembled WGS sequence"/>
</dbReference>
<evidence type="ECO:0000313" key="3">
    <source>
        <dbReference type="Proteomes" id="UP000231143"/>
    </source>
</evidence>
<protein>
    <recommendedName>
        <fullName evidence="1">Methyltransferase type 11 domain-containing protein</fullName>
    </recommendedName>
</protein>
<dbReference type="Pfam" id="PF08241">
    <property type="entry name" value="Methyltransf_11"/>
    <property type="match status" value="1"/>
</dbReference>
<feature type="domain" description="Methyltransferase type 11" evidence="1">
    <location>
        <begin position="74"/>
        <end position="176"/>
    </location>
</feature>
<reference evidence="2 3" key="1">
    <citation type="submission" date="2017-09" db="EMBL/GenBank/DDBJ databases">
        <title>Depth-based differentiation of microbial function through sediment-hosted aquifers and enrichment of novel symbionts in the deep terrestrial subsurface.</title>
        <authorList>
            <person name="Probst A.J."/>
            <person name="Ladd B."/>
            <person name="Jarett J.K."/>
            <person name="Geller-Mcgrath D.E."/>
            <person name="Sieber C.M."/>
            <person name="Emerson J.B."/>
            <person name="Anantharaman K."/>
            <person name="Thomas B.C."/>
            <person name="Malmstrom R."/>
            <person name="Stieglmeier M."/>
            <person name="Klingl A."/>
            <person name="Woyke T."/>
            <person name="Ryan C.M."/>
            <person name="Banfield J.F."/>
        </authorList>
    </citation>
    <scope>NUCLEOTIDE SEQUENCE [LARGE SCALE GENOMIC DNA]</scope>
    <source>
        <strain evidence="2">CG22_combo_CG10-13_8_21_14_all_36_13</strain>
    </source>
</reference>
<dbReference type="AlphaFoldDB" id="A0A2H0DZW1"/>
<dbReference type="CDD" id="cd02440">
    <property type="entry name" value="AdoMet_MTases"/>
    <property type="match status" value="1"/>
</dbReference>
<dbReference type="SUPFAM" id="SSF53335">
    <property type="entry name" value="S-adenosyl-L-methionine-dependent methyltransferases"/>
    <property type="match status" value="1"/>
</dbReference>
<dbReference type="Gene3D" id="3.40.50.150">
    <property type="entry name" value="Vaccinia Virus protein VP39"/>
    <property type="match status" value="1"/>
</dbReference>
<organism evidence="2 3">
    <name type="scientific">Candidatus Campbellbacteria bacterium CG22_combo_CG10-13_8_21_14_all_36_13</name>
    <dbReference type="NCBI Taxonomy" id="1974529"/>
    <lineage>
        <taxon>Bacteria</taxon>
        <taxon>Candidatus Campbelliibacteriota</taxon>
    </lineage>
</organism>
<evidence type="ECO:0000313" key="2">
    <source>
        <dbReference type="EMBL" id="PIP87110.1"/>
    </source>
</evidence>
<dbReference type="PANTHER" id="PTHR43591">
    <property type="entry name" value="METHYLTRANSFERASE"/>
    <property type="match status" value="1"/>
</dbReference>
<comment type="caution">
    <text evidence="2">The sequence shown here is derived from an EMBL/GenBank/DDBJ whole genome shotgun (WGS) entry which is preliminary data.</text>
</comment>
<sequence length="311" mass="35383">MEIVNWKIDDDLKKEMANHYQAKRSFEAKNIHPADIINEYTFSFGVKNFNSNSPLRLFKLVERIIGIEIYGVGVEVGSGPGTHTALLAKMNKVKKVYGVEASEGIVRNLAPVVVSYVAGKDDKKVSCVVGDFSNLELPDNSVDFVFDFFSLHHTSDLQSVIKEIYRVIKPGGFLFCFDKARDNALSNADLEKLLDTEYSPEFKKKMGVPEDIKHTRRMNGENEYRRKEWFKYIESAGFKKAEHFNLARTASRNKLLLIIKNIYSLIPPRIQAVISNVLPIKPTNNISANNRIYSGLLNNYHKEISLIIGYK</sequence>
<proteinExistence type="predicted"/>
<dbReference type="InterPro" id="IPR013216">
    <property type="entry name" value="Methyltransf_11"/>
</dbReference>
<accession>A0A2H0DZW1</accession>
<evidence type="ECO:0000259" key="1">
    <source>
        <dbReference type="Pfam" id="PF08241"/>
    </source>
</evidence>
<dbReference type="InterPro" id="IPR029063">
    <property type="entry name" value="SAM-dependent_MTases_sf"/>
</dbReference>
<dbReference type="EMBL" id="PCTT01000025">
    <property type="protein sequence ID" value="PIP87110.1"/>
    <property type="molecule type" value="Genomic_DNA"/>
</dbReference>